<protein>
    <recommendedName>
        <fullName evidence="9">TRAP transporter small permease protein</fullName>
    </recommendedName>
</protein>
<evidence type="ECO:0000256" key="3">
    <source>
        <dbReference type="ARBA" id="ARBA00022475"/>
    </source>
</evidence>
<keyword evidence="12" id="KW-1185">Reference proteome</keyword>
<evidence type="ECO:0000256" key="9">
    <source>
        <dbReference type="RuleBase" id="RU369079"/>
    </source>
</evidence>
<gene>
    <name evidence="11" type="ORF">DRV85_17425</name>
</gene>
<accession>A0A365U610</accession>
<feature type="transmembrane region" description="Helical" evidence="9">
    <location>
        <begin position="130"/>
        <end position="150"/>
    </location>
</feature>
<evidence type="ECO:0000313" key="12">
    <source>
        <dbReference type="Proteomes" id="UP000253370"/>
    </source>
</evidence>
<dbReference type="GO" id="GO:0015740">
    <property type="term" value="P:C4-dicarboxylate transport"/>
    <property type="evidence" value="ECO:0007669"/>
    <property type="project" value="TreeGrafter"/>
</dbReference>
<dbReference type="PANTHER" id="PTHR35011:SF2">
    <property type="entry name" value="2,3-DIKETO-L-GULONATE TRAP TRANSPORTER SMALL PERMEASE PROTEIN YIAM"/>
    <property type="match status" value="1"/>
</dbReference>
<evidence type="ECO:0000313" key="11">
    <source>
        <dbReference type="EMBL" id="RBI82952.1"/>
    </source>
</evidence>
<organism evidence="11 12">
    <name type="scientific">Rhodosalinus halophilus</name>
    <dbReference type="NCBI Taxonomy" id="2259333"/>
    <lineage>
        <taxon>Bacteria</taxon>
        <taxon>Pseudomonadati</taxon>
        <taxon>Pseudomonadota</taxon>
        <taxon>Alphaproteobacteria</taxon>
        <taxon>Rhodobacterales</taxon>
        <taxon>Paracoccaceae</taxon>
        <taxon>Rhodosalinus</taxon>
    </lineage>
</organism>
<proteinExistence type="inferred from homology"/>
<keyword evidence="2 9" id="KW-0813">Transport</keyword>
<dbReference type="InterPro" id="IPR055348">
    <property type="entry name" value="DctQ"/>
</dbReference>
<comment type="caution">
    <text evidence="11">The sequence shown here is derived from an EMBL/GenBank/DDBJ whole genome shotgun (WGS) entry which is preliminary data.</text>
</comment>
<keyword evidence="7 9" id="KW-0472">Membrane</keyword>
<sequence length="168" mass="18682">MKPVLRLYDGLLSAFALVAGGLLVWLMVSILISVTMRNLGMQPFPWLFLSGEYGLFYLTMLGAPWLVRKRGHVHVELVTAMLPDRAQAALSRLVAFGCVVVCLILAWAGVELVARDIARSNFDVRAYFTPKWLLTIAFPVSFGLMAVEFGRFVFGHELMHTGEAGIHE</sequence>
<dbReference type="AlphaFoldDB" id="A0A365U610"/>
<evidence type="ECO:0000256" key="7">
    <source>
        <dbReference type="ARBA" id="ARBA00023136"/>
    </source>
</evidence>
<feature type="domain" description="Tripartite ATP-independent periplasmic transporters DctQ component" evidence="10">
    <location>
        <begin position="26"/>
        <end position="148"/>
    </location>
</feature>
<feature type="transmembrane region" description="Helical" evidence="9">
    <location>
        <begin position="88"/>
        <end position="110"/>
    </location>
</feature>
<evidence type="ECO:0000256" key="8">
    <source>
        <dbReference type="ARBA" id="ARBA00038436"/>
    </source>
</evidence>
<dbReference type="Pfam" id="PF04290">
    <property type="entry name" value="DctQ"/>
    <property type="match status" value="1"/>
</dbReference>
<evidence type="ECO:0000256" key="5">
    <source>
        <dbReference type="ARBA" id="ARBA00022692"/>
    </source>
</evidence>
<comment type="subunit">
    <text evidence="9">The complex comprises the extracytoplasmic solute receptor protein and the two transmembrane proteins.</text>
</comment>
<keyword evidence="4 9" id="KW-0997">Cell inner membrane</keyword>
<name>A0A365U610_9RHOB</name>
<dbReference type="Proteomes" id="UP000253370">
    <property type="component" value="Unassembled WGS sequence"/>
</dbReference>
<evidence type="ECO:0000256" key="4">
    <source>
        <dbReference type="ARBA" id="ARBA00022519"/>
    </source>
</evidence>
<keyword evidence="3" id="KW-1003">Cell membrane</keyword>
<comment type="subcellular location">
    <subcellularLocation>
        <location evidence="1 9">Cell inner membrane</location>
        <topology evidence="1 9">Multi-pass membrane protein</topology>
    </subcellularLocation>
</comment>
<keyword evidence="6 9" id="KW-1133">Transmembrane helix</keyword>
<feature type="transmembrane region" description="Helical" evidence="9">
    <location>
        <begin position="12"/>
        <end position="34"/>
    </location>
</feature>
<dbReference type="GO" id="GO:0022857">
    <property type="term" value="F:transmembrane transporter activity"/>
    <property type="evidence" value="ECO:0007669"/>
    <property type="project" value="UniProtKB-UniRule"/>
</dbReference>
<reference evidence="11 12" key="1">
    <citation type="submission" date="2018-07" db="EMBL/GenBank/DDBJ databases">
        <title>Rhodosalinus sp. strain E84T genomic sequence and assembly.</title>
        <authorList>
            <person name="Liu Z.-W."/>
            <person name="Lu D.-C."/>
        </authorList>
    </citation>
    <scope>NUCLEOTIDE SEQUENCE [LARGE SCALE GENOMIC DNA]</scope>
    <source>
        <strain evidence="11 12">E84</strain>
    </source>
</reference>
<evidence type="ECO:0000259" key="10">
    <source>
        <dbReference type="Pfam" id="PF04290"/>
    </source>
</evidence>
<dbReference type="GO" id="GO:0005886">
    <property type="term" value="C:plasma membrane"/>
    <property type="evidence" value="ECO:0007669"/>
    <property type="project" value="UniProtKB-SubCell"/>
</dbReference>
<comment type="similarity">
    <text evidence="8 9">Belongs to the TRAP transporter small permease family.</text>
</comment>
<dbReference type="RefSeq" id="WP_113290753.1">
    <property type="nucleotide sequence ID" value="NZ_QNTQ01000024.1"/>
</dbReference>
<dbReference type="EMBL" id="QNTQ01000024">
    <property type="protein sequence ID" value="RBI82952.1"/>
    <property type="molecule type" value="Genomic_DNA"/>
</dbReference>
<dbReference type="PANTHER" id="PTHR35011">
    <property type="entry name" value="2,3-DIKETO-L-GULONATE TRAP TRANSPORTER SMALL PERMEASE PROTEIN YIAM"/>
    <property type="match status" value="1"/>
</dbReference>
<evidence type="ECO:0000256" key="2">
    <source>
        <dbReference type="ARBA" id="ARBA00022448"/>
    </source>
</evidence>
<dbReference type="OrthoDB" id="8030921at2"/>
<comment type="function">
    <text evidence="9">Part of the tripartite ATP-independent periplasmic (TRAP) transport system.</text>
</comment>
<dbReference type="InterPro" id="IPR007387">
    <property type="entry name" value="TRAP_DctQ"/>
</dbReference>
<feature type="transmembrane region" description="Helical" evidence="9">
    <location>
        <begin position="46"/>
        <end position="67"/>
    </location>
</feature>
<keyword evidence="5 9" id="KW-0812">Transmembrane</keyword>
<evidence type="ECO:0000256" key="1">
    <source>
        <dbReference type="ARBA" id="ARBA00004429"/>
    </source>
</evidence>
<evidence type="ECO:0000256" key="6">
    <source>
        <dbReference type="ARBA" id="ARBA00022989"/>
    </source>
</evidence>